<dbReference type="AlphaFoldDB" id="A0A8X6JQ40"/>
<dbReference type="EMBL" id="BMAV01023935">
    <property type="protein sequence ID" value="GFS28753.1"/>
    <property type="molecule type" value="Genomic_DNA"/>
</dbReference>
<feature type="compositionally biased region" description="Basic and acidic residues" evidence="1">
    <location>
        <begin position="346"/>
        <end position="361"/>
    </location>
</feature>
<sequence length="505" mass="54951">MKVKLDSSAGMNSTLDPNVQMDTSLDPSVGMKVKLDSSPGMKAALDPNVQMNASLDPSVGMKVKLDSSAGMNATLDPTVQMDASLDPSVGMKVKLDSSAGMKSTLDPNVQMNASLDPSVGMKVKLDSSAGMKGTLDPNVQLNIELDPNVGRGTKLDPDIGMNAALDPNVGLIVISDPNVGIKVALDPKQNGATKMNSGVESSTKENVNNGRETGNDLSNESYVGKSLKNKSDPSSSTRVENENGLNVWLNADSSFNNERSLAANYDDSIDSNKKREKIRDELDPGLQMRSGTNLGMNDRGNSRPNFELNLSDENDDNKGTKTVDLKAGIISGVVLNNRIEDDPESEKERKLKDRQNTKDELDPSDDLNYPEKLDAIPETRKVGNDDEFVGEEDPNVRLNSEVKTDDYDDSTNFDPTLTGQNFPNDVDPEFSEKDPRDAKSMNLKTKGDSPNYNTIIDPGEKANNSKNQILMIQMILLIIQMLHLKLMITAVLQQTLILISIQNFL</sequence>
<keyword evidence="3" id="KW-1185">Reference proteome</keyword>
<proteinExistence type="predicted"/>
<feature type="compositionally biased region" description="Polar residues" evidence="1">
    <location>
        <begin position="412"/>
        <end position="423"/>
    </location>
</feature>
<evidence type="ECO:0000313" key="3">
    <source>
        <dbReference type="Proteomes" id="UP000886998"/>
    </source>
</evidence>
<feature type="region of interest" description="Disordered" evidence="1">
    <location>
        <begin position="189"/>
        <end position="240"/>
    </location>
</feature>
<dbReference type="Proteomes" id="UP000886998">
    <property type="component" value="Unassembled WGS sequence"/>
</dbReference>
<reference evidence="2" key="1">
    <citation type="submission" date="2020-08" db="EMBL/GenBank/DDBJ databases">
        <title>Multicomponent nature underlies the extraordinary mechanical properties of spider dragline silk.</title>
        <authorList>
            <person name="Kono N."/>
            <person name="Nakamura H."/>
            <person name="Mori M."/>
            <person name="Yoshida Y."/>
            <person name="Ohtoshi R."/>
            <person name="Malay A.D."/>
            <person name="Moran D.A.P."/>
            <person name="Tomita M."/>
            <person name="Numata K."/>
            <person name="Arakawa K."/>
        </authorList>
    </citation>
    <scope>NUCLEOTIDE SEQUENCE</scope>
</reference>
<feature type="compositionally biased region" description="Polar residues" evidence="1">
    <location>
        <begin position="190"/>
        <end position="221"/>
    </location>
</feature>
<feature type="region of interest" description="Disordered" evidence="1">
    <location>
        <begin position="275"/>
        <end position="320"/>
    </location>
</feature>
<accession>A0A8X6JQ40</accession>
<dbReference type="OrthoDB" id="6471042at2759"/>
<feature type="region of interest" description="Disordered" evidence="1">
    <location>
        <begin position="339"/>
        <end position="459"/>
    </location>
</feature>
<protein>
    <submittedName>
        <fullName evidence="2">Uncharacterized protein</fullName>
    </submittedName>
</protein>
<evidence type="ECO:0000256" key="1">
    <source>
        <dbReference type="SAM" id="MobiDB-lite"/>
    </source>
</evidence>
<feature type="compositionally biased region" description="Basic and acidic residues" evidence="1">
    <location>
        <begin position="430"/>
        <end position="439"/>
    </location>
</feature>
<gene>
    <name evidence="2" type="ORF">TNIN_234141</name>
</gene>
<evidence type="ECO:0000313" key="2">
    <source>
        <dbReference type="EMBL" id="GFS28753.1"/>
    </source>
</evidence>
<comment type="caution">
    <text evidence="2">The sequence shown here is derived from an EMBL/GenBank/DDBJ whole genome shotgun (WGS) entry which is preliminary data.</text>
</comment>
<feature type="compositionally biased region" description="Basic and acidic residues" evidence="1">
    <location>
        <begin position="369"/>
        <end position="384"/>
    </location>
</feature>
<organism evidence="2 3">
    <name type="scientific">Trichonephila inaurata madagascariensis</name>
    <dbReference type="NCBI Taxonomy" id="2747483"/>
    <lineage>
        <taxon>Eukaryota</taxon>
        <taxon>Metazoa</taxon>
        <taxon>Ecdysozoa</taxon>
        <taxon>Arthropoda</taxon>
        <taxon>Chelicerata</taxon>
        <taxon>Arachnida</taxon>
        <taxon>Araneae</taxon>
        <taxon>Araneomorphae</taxon>
        <taxon>Entelegynae</taxon>
        <taxon>Araneoidea</taxon>
        <taxon>Nephilidae</taxon>
        <taxon>Trichonephila</taxon>
        <taxon>Trichonephila inaurata</taxon>
    </lineage>
</organism>
<feature type="compositionally biased region" description="Polar residues" evidence="1">
    <location>
        <begin position="9"/>
        <end position="23"/>
    </location>
</feature>
<feature type="region of interest" description="Disordered" evidence="1">
    <location>
        <begin position="1"/>
        <end position="23"/>
    </location>
</feature>
<name>A0A8X6JQ40_9ARAC</name>